<keyword evidence="1 3" id="KW-0732">Signal</keyword>
<dbReference type="InterPro" id="IPR036908">
    <property type="entry name" value="RlpA-like_sf"/>
</dbReference>
<evidence type="ECO:0000313" key="4">
    <source>
        <dbReference type="EMBL" id="KAF4621320.1"/>
    </source>
</evidence>
<keyword evidence="5" id="KW-1185">Reference proteome</keyword>
<evidence type="ECO:0000256" key="1">
    <source>
        <dbReference type="ARBA" id="ARBA00022729"/>
    </source>
</evidence>
<evidence type="ECO:0008006" key="6">
    <source>
        <dbReference type="Google" id="ProtNLM"/>
    </source>
</evidence>
<dbReference type="PANTHER" id="PTHR31836">
    <property type="match status" value="1"/>
</dbReference>
<organism evidence="4 5">
    <name type="scientific">Agrocybe pediades</name>
    <dbReference type="NCBI Taxonomy" id="84607"/>
    <lineage>
        <taxon>Eukaryota</taxon>
        <taxon>Fungi</taxon>
        <taxon>Dikarya</taxon>
        <taxon>Basidiomycota</taxon>
        <taxon>Agaricomycotina</taxon>
        <taxon>Agaricomycetes</taxon>
        <taxon>Agaricomycetidae</taxon>
        <taxon>Agaricales</taxon>
        <taxon>Agaricineae</taxon>
        <taxon>Strophariaceae</taxon>
        <taxon>Agrocybe</taxon>
    </lineage>
</organism>
<dbReference type="Gene3D" id="2.40.40.10">
    <property type="entry name" value="RlpA-like domain"/>
    <property type="match status" value="1"/>
</dbReference>
<sequence>MLHINIVVASISLFSLFILGGASTIGHGSPLHHRHHEVAKRVEGDIEVFRRASGVRMTFYDVETGNAGSCGHFLKNSDPVVAMNSAQMNPGWCFKSIRISFRGISRIATIQDTCPTCPWGGLDLSKGLFQAFLPEASGVFAGDWEFVDGSGGNNNPTPTSTKKPRTTSIWHPPTPTPTSTRRTSSKTSSVVRTSSSRSSQSSSSTSSATKTTDSASTSLSSVNYLSGAASGLAVPTGIIDTQAQGGNTLLQDLNDVIVQMGALAMAGAHL</sequence>
<feature type="chain" id="PRO_5034808704" description="RlpA-like double-psi beta-barrel-protein domain-containing protein-containing protein" evidence="3">
    <location>
        <begin position="25"/>
        <end position="270"/>
    </location>
</feature>
<name>A0A8H4R0W8_9AGAR</name>
<feature type="compositionally biased region" description="Low complexity" evidence="2">
    <location>
        <begin position="153"/>
        <end position="216"/>
    </location>
</feature>
<dbReference type="Proteomes" id="UP000521872">
    <property type="component" value="Unassembled WGS sequence"/>
</dbReference>
<dbReference type="PANTHER" id="PTHR31836:SF28">
    <property type="entry name" value="SRCR DOMAIN-CONTAINING PROTEIN-RELATED"/>
    <property type="match status" value="1"/>
</dbReference>
<reference evidence="4 5" key="1">
    <citation type="submission" date="2019-12" db="EMBL/GenBank/DDBJ databases">
        <authorList>
            <person name="Floudas D."/>
            <person name="Bentzer J."/>
            <person name="Ahren D."/>
            <person name="Johansson T."/>
            <person name="Persson P."/>
            <person name="Tunlid A."/>
        </authorList>
    </citation>
    <scope>NUCLEOTIDE SEQUENCE [LARGE SCALE GENOMIC DNA]</scope>
    <source>
        <strain evidence="4 5">CBS 102.39</strain>
    </source>
</reference>
<dbReference type="SUPFAM" id="SSF50685">
    <property type="entry name" value="Barwin-like endoglucanases"/>
    <property type="match status" value="1"/>
</dbReference>
<dbReference type="InterPro" id="IPR051477">
    <property type="entry name" value="Expansin_CellWall"/>
</dbReference>
<dbReference type="EMBL" id="JAACJL010000015">
    <property type="protein sequence ID" value="KAF4621320.1"/>
    <property type="molecule type" value="Genomic_DNA"/>
</dbReference>
<dbReference type="AlphaFoldDB" id="A0A8H4R0W8"/>
<evidence type="ECO:0000256" key="2">
    <source>
        <dbReference type="SAM" id="MobiDB-lite"/>
    </source>
</evidence>
<comment type="caution">
    <text evidence="4">The sequence shown here is derived from an EMBL/GenBank/DDBJ whole genome shotgun (WGS) entry which is preliminary data.</text>
</comment>
<evidence type="ECO:0000313" key="5">
    <source>
        <dbReference type="Proteomes" id="UP000521872"/>
    </source>
</evidence>
<gene>
    <name evidence="4" type="ORF">D9613_000480</name>
</gene>
<dbReference type="CDD" id="cd22191">
    <property type="entry name" value="DPBB_RlpA_EXP_N-like"/>
    <property type="match status" value="1"/>
</dbReference>
<accession>A0A8H4R0W8</accession>
<evidence type="ECO:0000256" key="3">
    <source>
        <dbReference type="SAM" id="SignalP"/>
    </source>
</evidence>
<proteinExistence type="predicted"/>
<feature type="signal peptide" evidence="3">
    <location>
        <begin position="1"/>
        <end position="24"/>
    </location>
</feature>
<protein>
    <recommendedName>
        <fullName evidence="6">RlpA-like double-psi beta-barrel-protein domain-containing protein-containing protein</fullName>
    </recommendedName>
</protein>
<feature type="region of interest" description="Disordered" evidence="2">
    <location>
        <begin position="150"/>
        <end position="216"/>
    </location>
</feature>